<dbReference type="InterPro" id="IPR027417">
    <property type="entry name" value="P-loop_NTPase"/>
</dbReference>
<protein>
    <submittedName>
        <fullName evidence="2">Stf0 family sulfotransferase</fullName>
    </submittedName>
</protein>
<dbReference type="SUPFAM" id="SSF52540">
    <property type="entry name" value="P-loop containing nucleoside triphosphate hydrolases"/>
    <property type="match status" value="1"/>
</dbReference>
<gene>
    <name evidence="2" type="ORF">ACFFJ2_04755</name>
</gene>
<feature type="domain" description="Sulphotransferase Stf0" evidence="1">
    <location>
        <begin position="103"/>
        <end position="222"/>
    </location>
</feature>
<reference evidence="2 3" key="1">
    <citation type="submission" date="2024-09" db="EMBL/GenBank/DDBJ databases">
        <authorList>
            <person name="Sun Q."/>
            <person name="Mori K."/>
        </authorList>
    </citation>
    <scope>NUCLEOTIDE SEQUENCE [LARGE SCALE GENOMIC DNA]</scope>
    <source>
        <strain evidence="2 3">CCM 8543</strain>
    </source>
</reference>
<comment type="caution">
    <text evidence="2">The sequence shown here is derived from an EMBL/GenBank/DDBJ whole genome shotgun (WGS) entry which is preliminary data.</text>
</comment>
<proteinExistence type="predicted"/>
<dbReference type="InterPro" id="IPR015124">
    <property type="entry name" value="Stf0"/>
</dbReference>
<keyword evidence="3" id="KW-1185">Reference proteome</keyword>
<accession>A0ABV6D4Z9</accession>
<dbReference type="Proteomes" id="UP001589755">
    <property type="component" value="Unassembled WGS sequence"/>
</dbReference>
<evidence type="ECO:0000313" key="3">
    <source>
        <dbReference type="Proteomes" id="UP001589755"/>
    </source>
</evidence>
<organism evidence="2 3">
    <name type="scientific">Chelativorans intermedius</name>
    <dbReference type="NCBI Taxonomy" id="515947"/>
    <lineage>
        <taxon>Bacteria</taxon>
        <taxon>Pseudomonadati</taxon>
        <taxon>Pseudomonadota</taxon>
        <taxon>Alphaproteobacteria</taxon>
        <taxon>Hyphomicrobiales</taxon>
        <taxon>Phyllobacteriaceae</taxon>
        <taxon>Chelativorans</taxon>
    </lineage>
</organism>
<name>A0ABV6D4Z9_9HYPH</name>
<dbReference type="Gene3D" id="3.40.50.300">
    <property type="entry name" value="P-loop containing nucleotide triphosphate hydrolases"/>
    <property type="match status" value="1"/>
</dbReference>
<sequence>MDGQARKGYIVLSEARSGTNWLGSLADKTGRMGRLGEALNPTLFRQRPPEDGQRFVTWAVDNTSTPNGCFAIKIFPSHLDWFQARYGFDFIAECQRRHAVKTVLLKRRDRLAQAISLYRASETARWRSVETGRKQEAEYSFEGICRAYFQIDRSNAFWKSYLEVRGISHSVFFYEDLLGDPSPYLEAVAAHLQVAPPEDHQSPLAVQRDARTAAWAERFRREAHSRDVLNAGSPPRPVARTLPNLWRFLRKRPIPA</sequence>
<dbReference type="RefSeq" id="WP_261520925.1">
    <property type="nucleotide sequence ID" value="NZ_JAODNW010000014.1"/>
</dbReference>
<dbReference type="InterPro" id="IPR024628">
    <property type="entry name" value="Sulfotransferase_Stf0_dom"/>
</dbReference>
<dbReference type="PIRSF" id="PIRSF021497">
    <property type="entry name" value="Sulphotransferase_Stf0"/>
    <property type="match status" value="1"/>
</dbReference>
<evidence type="ECO:0000313" key="2">
    <source>
        <dbReference type="EMBL" id="MFC0207709.1"/>
    </source>
</evidence>
<evidence type="ECO:0000259" key="1">
    <source>
        <dbReference type="Pfam" id="PF09037"/>
    </source>
</evidence>
<dbReference type="EMBL" id="JBHLXD010000005">
    <property type="protein sequence ID" value="MFC0207709.1"/>
    <property type="molecule type" value="Genomic_DNA"/>
</dbReference>
<dbReference type="Pfam" id="PF09037">
    <property type="entry name" value="Sulphotransf"/>
    <property type="match status" value="1"/>
</dbReference>